<feature type="compositionally biased region" description="Polar residues" evidence="4">
    <location>
        <begin position="418"/>
        <end position="431"/>
    </location>
</feature>
<dbReference type="PROSITE" id="PS50082">
    <property type="entry name" value="WD_REPEATS_2"/>
    <property type="match status" value="4"/>
</dbReference>
<feature type="repeat" description="WD" evidence="3">
    <location>
        <begin position="1"/>
        <end position="22"/>
    </location>
</feature>
<feature type="compositionally biased region" description="Low complexity" evidence="4">
    <location>
        <begin position="371"/>
        <end position="409"/>
    </location>
</feature>
<dbReference type="PROSITE" id="PS50294">
    <property type="entry name" value="WD_REPEATS_REGION"/>
    <property type="match status" value="2"/>
</dbReference>
<feature type="region of interest" description="Disordered" evidence="4">
    <location>
        <begin position="331"/>
        <end position="354"/>
    </location>
</feature>
<dbReference type="InParanoid" id="C4JS27"/>
<keyword evidence="2" id="KW-0677">Repeat</keyword>
<evidence type="ECO:0000313" key="5">
    <source>
        <dbReference type="EMBL" id="EEP80424.1"/>
    </source>
</evidence>
<dbReference type="VEuPathDB" id="FungiDB:UREG_05266"/>
<feature type="compositionally biased region" description="Low complexity" evidence="4">
    <location>
        <begin position="432"/>
        <end position="446"/>
    </location>
</feature>
<dbReference type="InterPro" id="IPR001680">
    <property type="entry name" value="WD40_rpt"/>
</dbReference>
<reference evidence="6" key="1">
    <citation type="journal article" date="2009" name="Genome Res.">
        <title>Comparative genomic analyses of the human fungal pathogens Coccidioides and their relatives.</title>
        <authorList>
            <person name="Sharpton T.J."/>
            <person name="Stajich J.E."/>
            <person name="Rounsley S.D."/>
            <person name="Gardner M.J."/>
            <person name="Wortman J.R."/>
            <person name="Jordar V.S."/>
            <person name="Maiti R."/>
            <person name="Kodira C.D."/>
            <person name="Neafsey D.E."/>
            <person name="Zeng Q."/>
            <person name="Hung C.-Y."/>
            <person name="McMahan C."/>
            <person name="Muszewska A."/>
            <person name="Grynberg M."/>
            <person name="Mandel M.A."/>
            <person name="Kellner E.M."/>
            <person name="Barker B.M."/>
            <person name="Galgiani J.N."/>
            <person name="Orbach M.J."/>
            <person name="Kirkland T.N."/>
            <person name="Cole G.T."/>
            <person name="Henn M.R."/>
            <person name="Birren B.W."/>
            <person name="Taylor J.W."/>
        </authorList>
    </citation>
    <scope>NUCLEOTIDE SEQUENCE [LARGE SCALE GENOMIC DNA]</scope>
    <source>
        <strain evidence="6">UAMH 1704</strain>
    </source>
</reference>
<dbReference type="InterPro" id="IPR036322">
    <property type="entry name" value="WD40_repeat_dom_sf"/>
</dbReference>
<dbReference type="PROSITE" id="PS00678">
    <property type="entry name" value="WD_REPEATS_1"/>
    <property type="match status" value="1"/>
</dbReference>
<evidence type="ECO:0000313" key="6">
    <source>
        <dbReference type="Proteomes" id="UP000002058"/>
    </source>
</evidence>
<feature type="compositionally biased region" description="Pro residues" evidence="4">
    <location>
        <begin position="447"/>
        <end position="461"/>
    </location>
</feature>
<keyword evidence="1 3" id="KW-0853">WD repeat</keyword>
<dbReference type="Proteomes" id="UP000002058">
    <property type="component" value="Unassembled WGS sequence"/>
</dbReference>
<dbReference type="eggNOG" id="KOG0281">
    <property type="taxonomic scope" value="Eukaryota"/>
</dbReference>
<evidence type="ECO:0000256" key="1">
    <source>
        <dbReference type="ARBA" id="ARBA00022574"/>
    </source>
</evidence>
<feature type="repeat" description="WD" evidence="3">
    <location>
        <begin position="152"/>
        <end position="182"/>
    </location>
</feature>
<feature type="repeat" description="WD" evidence="3">
    <location>
        <begin position="112"/>
        <end position="151"/>
    </location>
</feature>
<keyword evidence="6" id="KW-1185">Reference proteome</keyword>
<feature type="region of interest" description="Disordered" evidence="4">
    <location>
        <begin position="371"/>
        <end position="464"/>
    </location>
</feature>
<dbReference type="STRING" id="336963.C4JS27"/>
<sequence length="521" mass="57443">MSGSSDRNVIIWRFSTGEKLHELTHAHLDSVLSLRFDKRYLVTCSKDKLIKIWNRRELRASDEDYPTYFNGVGVRYPSYIVDTSSMPPSALEAQIANEQIKTLLPYSLLMTLDGHAAAVNSIQINDNEIVSASGDRLIKVWDIRSGTCLKTLVGHQKGIACVQFDSQRIISGSNDFTVRIYDRISGAEVSCLPAHDDLVRTLQAGFGDPPGSEETLRLEAMAVDHEYYEARRRGDVHHEPTRQRFNRMRSTGSRRPQDIKALGAKIPPGGGGSRWARIVSGSYDESIIIWRRDKKGEWVVGQRLRQTDAARAASVIDESLATEFLTNAIGPSIQSGQRTPQLASEDNSPFNMPPQAVNAVAATAGTPAAQASLPASMPLPSPNAFASLQSQRQQQQPQSQNQQPPQTSSHIQLAPILASSQNQTLPSTATHPQPTLLQPQPQQPNFQPQPQPPALHPPIGPLPAAETIVRPHHAAANTRIFKLQFDARKLICASQDHIIVGWDFANGDKYLEEASRFFVGL</sequence>
<organism evidence="5 6">
    <name type="scientific">Uncinocarpus reesii (strain UAMH 1704)</name>
    <dbReference type="NCBI Taxonomy" id="336963"/>
    <lineage>
        <taxon>Eukaryota</taxon>
        <taxon>Fungi</taxon>
        <taxon>Dikarya</taxon>
        <taxon>Ascomycota</taxon>
        <taxon>Pezizomycotina</taxon>
        <taxon>Eurotiomycetes</taxon>
        <taxon>Eurotiomycetidae</taxon>
        <taxon>Onygenales</taxon>
        <taxon>Onygenaceae</taxon>
        <taxon>Uncinocarpus</taxon>
    </lineage>
</organism>
<evidence type="ECO:0000256" key="4">
    <source>
        <dbReference type="SAM" id="MobiDB-lite"/>
    </source>
</evidence>
<dbReference type="InterPro" id="IPR020472">
    <property type="entry name" value="WD40_PAC1"/>
</dbReference>
<feature type="repeat" description="WD" evidence="3">
    <location>
        <begin position="24"/>
        <end position="54"/>
    </location>
</feature>
<dbReference type="SUPFAM" id="SSF50978">
    <property type="entry name" value="WD40 repeat-like"/>
    <property type="match status" value="1"/>
</dbReference>
<feature type="compositionally biased region" description="Polar residues" evidence="4">
    <location>
        <begin position="332"/>
        <end position="350"/>
    </location>
</feature>
<dbReference type="EMBL" id="CH476617">
    <property type="protein sequence ID" value="EEP80424.1"/>
    <property type="molecule type" value="Genomic_DNA"/>
</dbReference>
<dbReference type="GeneID" id="8442124"/>
<gene>
    <name evidence="5" type="ORF">UREG_05266</name>
</gene>
<dbReference type="Gene3D" id="2.130.10.10">
    <property type="entry name" value="YVTN repeat-like/Quinoprotein amine dehydrogenase"/>
    <property type="match status" value="1"/>
</dbReference>
<dbReference type="PRINTS" id="PR00320">
    <property type="entry name" value="GPROTEINBRPT"/>
</dbReference>
<dbReference type="Pfam" id="PF00400">
    <property type="entry name" value="WD40"/>
    <property type="match status" value="3"/>
</dbReference>
<protein>
    <submittedName>
        <fullName evidence="5">Uncharacterized protein</fullName>
    </submittedName>
</protein>
<dbReference type="InterPro" id="IPR050995">
    <property type="entry name" value="WD-F-box_domain-protein"/>
</dbReference>
<dbReference type="HOGENOM" id="CLU_522955_0_0_1"/>
<dbReference type="InterPro" id="IPR015943">
    <property type="entry name" value="WD40/YVTN_repeat-like_dom_sf"/>
</dbReference>
<evidence type="ECO:0000256" key="2">
    <source>
        <dbReference type="ARBA" id="ARBA00022737"/>
    </source>
</evidence>
<proteinExistence type="predicted"/>
<dbReference type="PANTHER" id="PTHR14604">
    <property type="entry name" value="WD40 REPEAT PF20"/>
    <property type="match status" value="1"/>
</dbReference>
<dbReference type="KEGG" id="ure:UREG_05266"/>
<dbReference type="AlphaFoldDB" id="C4JS27"/>
<dbReference type="SMART" id="SM00320">
    <property type="entry name" value="WD40"/>
    <property type="match status" value="5"/>
</dbReference>
<name>C4JS27_UNCRE</name>
<dbReference type="OrthoDB" id="19711at2759"/>
<dbReference type="RefSeq" id="XP_002584577.1">
    <property type="nucleotide sequence ID" value="XM_002584531.1"/>
</dbReference>
<accession>C4JS27</accession>
<evidence type="ECO:0000256" key="3">
    <source>
        <dbReference type="PROSITE-ProRule" id="PRU00221"/>
    </source>
</evidence>
<dbReference type="InterPro" id="IPR019775">
    <property type="entry name" value="WD40_repeat_CS"/>
</dbReference>
<dbReference type="PANTHER" id="PTHR14604:SF4">
    <property type="entry name" value="F-BOX DOMAIN-CONTAINING PROTEIN"/>
    <property type="match status" value="1"/>
</dbReference>